<dbReference type="AlphaFoldDB" id="A0A9P0CB40"/>
<feature type="compositionally biased region" description="Basic and acidic residues" evidence="1">
    <location>
        <begin position="50"/>
        <end position="101"/>
    </location>
</feature>
<evidence type="ECO:0000313" key="2">
    <source>
        <dbReference type="EMBL" id="CAH0774963.1"/>
    </source>
</evidence>
<reference evidence="2" key="1">
    <citation type="submission" date="2021-12" db="EMBL/GenBank/DDBJ databases">
        <authorList>
            <person name="King R."/>
        </authorList>
    </citation>
    <scope>NUCLEOTIDE SEQUENCE</scope>
</reference>
<feature type="compositionally biased region" description="Basic residues" evidence="1">
    <location>
        <begin position="262"/>
        <end position="271"/>
    </location>
</feature>
<name>A0A9P0CB40_BEMTA</name>
<gene>
    <name evidence="2" type="ORF">BEMITA_LOCUS11235</name>
</gene>
<accession>A0A9P0CB40</accession>
<feature type="region of interest" description="Disordered" evidence="1">
    <location>
        <begin position="50"/>
        <end position="288"/>
    </location>
</feature>
<proteinExistence type="predicted"/>
<dbReference type="PANTHER" id="PTHR46601:SF1">
    <property type="entry name" value="ADF-H DOMAIN-CONTAINING PROTEIN"/>
    <property type="match status" value="1"/>
</dbReference>
<dbReference type="PANTHER" id="PTHR46601">
    <property type="entry name" value="ULP_PROTEASE DOMAIN-CONTAINING PROTEIN"/>
    <property type="match status" value="1"/>
</dbReference>
<feature type="compositionally biased region" description="Basic and acidic residues" evidence="1">
    <location>
        <begin position="152"/>
        <end position="190"/>
    </location>
</feature>
<evidence type="ECO:0000313" key="3">
    <source>
        <dbReference type="Proteomes" id="UP001152759"/>
    </source>
</evidence>
<keyword evidence="3" id="KW-1185">Reference proteome</keyword>
<feature type="compositionally biased region" description="Basic and acidic residues" evidence="1">
    <location>
        <begin position="205"/>
        <end position="223"/>
    </location>
</feature>
<dbReference type="Proteomes" id="UP001152759">
    <property type="component" value="Chromosome 7"/>
</dbReference>
<protein>
    <submittedName>
        <fullName evidence="2">Uncharacterized protein</fullName>
    </submittedName>
</protein>
<sequence length="1017" mass="117856">MDKNADPIVPDIASTSETNHVVNNTAVPKAAAIVSEEWLAKLKKQKEEAYEKNLENKQKKKALQSEERRKKRAEAAENKPPESKTADVTVERDILPKEQPADKQVIQSALDQQKRRSVRQKPLPSKEPSSDSKKSKNTKKKPVKQNAICDRALLEKRKAGARRAKEFRERLKMDPVKREEARKKEAERARERRKSGKIKTISAMSDREKRKQRKNWRESYHRTAEKKKRIREGETFMHQNSPPASPHRNDEDPHPVNDQGARRRRRMQRKRRSEEKQKEQDQMNATAHAKKLAETWKKRYYRLKQFQEKQNAQSPSPNKIATQTMKEGTESVKKNLLEFEVLKKSLTSPSTSENPKDKLQKKTAVAECLLSRKRDLEKYKLKTVFKGLTGWRKIFTKTPKNSAENEGIRKKFNFLRKEIRKFFENDDNSFFAPGKKDTITRKKIKRQKKYLSESLIELHKKFKATKNISVSYSFFRLCKPFYIVPLKLTERETCLCATHENFRFLFQKCKQLKLLNFSSPSQLLQSLCCNFKNLNCMYRLCKECKNKAIIFEKTDLSEDTPVFYHKWARCSEEREKNGKKFMVKVTRKLKCNCSIKELKETLNDILLPYMKHSYRVYHQLTFSKDMKEKLNEDEVLIIIDFSENYQLKFTSEVQSCHFGASNAQLTLQTGAYYTNDKKSTTCTSFCSVAQSPRHDAAAIWGHLLPVFSKIKNEHPRVKKAHVLSDGPTKQYRNKFQIHLFGHYMKQLGFELASYNFSEAGHGKSVADGVGGTVKRTADSAVRRGKDVPDIETFVQVLENLKIQVFQIENSLIEEVAKVLENMSLTTIPGTMALHQIVLDCKNEKRLNIRQFSCLICRNKLECTHYPKGSTIFDQQIEQKAPNSENAAVKVNKPAAIKKKAQSKSEATKENSDSNLKTLHDVDERELKVDTYVSVIFDEEWYPGRINSVDLAVKKAKISFMRRSGGFFLWPSTADIHVVNFDGILTILKPPTKCSSRLYVFENVDLVDKLSTSYLRDL</sequence>
<dbReference type="EMBL" id="OU963868">
    <property type="protein sequence ID" value="CAH0774963.1"/>
    <property type="molecule type" value="Genomic_DNA"/>
</dbReference>
<organism evidence="2 3">
    <name type="scientific">Bemisia tabaci</name>
    <name type="common">Sweetpotato whitefly</name>
    <name type="synonym">Aleurodes tabaci</name>
    <dbReference type="NCBI Taxonomy" id="7038"/>
    <lineage>
        <taxon>Eukaryota</taxon>
        <taxon>Metazoa</taxon>
        <taxon>Ecdysozoa</taxon>
        <taxon>Arthropoda</taxon>
        <taxon>Hexapoda</taxon>
        <taxon>Insecta</taxon>
        <taxon>Pterygota</taxon>
        <taxon>Neoptera</taxon>
        <taxon>Paraneoptera</taxon>
        <taxon>Hemiptera</taxon>
        <taxon>Sternorrhyncha</taxon>
        <taxon>Aleyrodoidea</taxon>
        <taxon>Aleyrodidae</taxon>
        <taxon>Aleyrodinae</taxon>
        <taxon>Bemisia</taxon>
    </lineage>
</organism>
<evidence type="ECO:0000256" key="1">
    <source>
        <dbReference type="SAM" id="MobiDB-lite"/>
    </source>
</evidence>
<feature type="compositionally biased region" description="Basic and acidic residues" evidence="1">
    <location>
        <begin position="272"/>
        <end position="281"/>
    </location>
</feature>